<dbReference type="InterPro" id="IPR036583">
    <property type="entry name" value="23S_rRNA_IVS_sf"/>
</dbReference>
<dbReference type="NCBIfam" id="TIGR02436">
    <property type="entry name" value="four helix bundle protein"/>
    <property type="match status" value="1"/>
</dbReference>
<dbReference type="EMBL" id="PFNX01000022">
    <property type="protein sequence ID" value="PIZ60758.1"/>
    <property type="molecule type" value="Genomic_DNA"/>
</dbReference>
<dbReference type="AlphaFoldDB" id="A0A2M7TTX5"/>
<dbReference type="PIRSF" id="PIRSF035652">
    <property type="entry name" value="CHP02436"/>
    <property type="match status" value="1"/>
</dbReference>
<sequence length="113" mass="12893">MTERYNLVERVEKLGKSIISFAKQIPKNTITLPLISQFIRAGTSIGANYCEADDAESRNDYIHKVGIAKKEAREAMYWTKMLVEAEPKLKNEALVIYQEAKEVNLIMNAIIIF</sequence>
<protein>
    <submittedName>
        <fullName evidence="1">Four helix bundle protein</fullName>
    </submittedName>
</protein>
<name>A0A2M7TTX5_9BACT</name>
<dbReference type="PANTHER" id="PTHR38471:SF2">
    <property type="entry name" value="FOUR HELIX BUNDLE PROTEIN"/>
    <property type="match status" value="1"/>
</dbReference>
<proteinExistence type="predicted"/>
<accession>A0A2M7TTX5</accession>
<dbReference type="InterPro" id="IPR012657">
    <property type="entry name" value="23S_rRNA-intervening_sequence"/>
</dbReference>
<dbReference type="Pfam" id="PF05635">
    <property type="entry name" value="23S_rRNA_IVP"/>
    <property type="match status" value="1"/>
</dbReference>
<comment type="caution">
    <text evidence="1">The sequence shown here is derived from an EMBL/GenBank/DDBJ whole genome shotgun (WGS) entry which is preliminary data.</text>
</comment>
<gene>
    <name evidence="1" type="ORF">COY20_00860</name>
</gene>
<dbReference type="SUPFAM" id="SSF158446">
    <property type="entry name" value="IVS-encoded protein-like"/>
    <property type="match status" value="1"/>
</dbReference>
<evidence type="ECO:0000313" key="1">
    <source>
        <dbReference type="EMBL" id="PIZ60758.1"/>
    </source>
</evidence>
<dbReference type="PANTHER" id="PTHR38471">
    <property type="entry name" value="FOUR HELIX BUNDLE PROTEIN"/>
    <property type="match status" value="1"/>
</dbReference>
<reference evidence="2" key="1">
    <citation type="submission" date="2017-09" db="EMBL/GenBank/DDBJ databases">
        <title>Depth-based differentiation of microbial function through sediment-hosted aquifers and enrichment of novel symbionts in the deep terrestrial subsurface.</title>
        <authorList>
            <person name="Probst A.J."/>
            <person name="Ladd B."/>
            <person name="Jarett J.K."/>
            <person name="Geller-Mcgrath D.E."/>
            <person name="Sieber C.M.K."/>
            <person name="Emerson J.B."/>
            <person name="Anantharaman K."/>
            <person name="Thomas B.C."/>
            <person name="Malmstrom R."/>
            <person name="Stieglmeier M."/>
            <person name="Klingl A."/>
            <person name="Woyke T."/>
            <person name="Ryan C.M."/>
            <person name="Banfield J.F."/>
        </authorList>
    </citation>
    <scope>NUCLEOTIDE SEQUENCE [LARGE SCALE GENOMIC DNA]</scope>
</reference>
<organism evidence="1 2">
    <name type="scientific">Candidatus Shapirobacteria bacterium CG_4_10_14_0_2_um_filter_40_12</name>
    <dbReference type="NCBI Taxonomy" id="1974871"/>
    <lineage>
        <taxon>Bacteria</taxon>
        <taxon>Candidatus Shapironibacteriota</taxon>
    </lineage>
</organism>
<dbReference type="Proteomes" id="UP000229336">
    <property type="component" value="Unassembled WGS sequence"/>
</dbReference>
<evidence type="ECO:0000313" key="2">
    <source>
        <dbReference type="Proteomes" id="UP000229336"/>
    </source>
</evidence>
<dbReference type="Gene3D" id="1.20.1440.60">
    <property type="entry name" value="23S rRNA-intervening sequence"/>
    <property type="match status" value="1"/>
</dbReference>